<dbReference type="GO" id="GO:0005975">
    <property type="term" value="P:carbohydrate metabolic process"/>
    <property type="evidence" value="ECO:0007669"/>
    <property type="project" value="UniProtKB-ARBA"/>
</dbReference>
<dbReference type="OrthoDB" id="9794261at2"/>
<dbReference type="Proteomes" id="UP000184231">
    <property type="component" value="Unassembled WGS sequence"/>
</dbReference>
<dbReference type="Gene3D" id="2.60.120.200">
    <property type="match status" value="1"/>
</dbReference>
<dbReference type="Pfam" id="PF03372">
    <property type="entry name" value="Exo_endo_phos"/>
    <property type="match status" value="1"/>
</dbReference>
<evidence type="ECO:0000313" key="2">
    <source>
        <dbReference type="EMBL" id="SHJ09281.1"/>
    </source>
</evidence>
<feature type="domain" description="Endonuclease/exonuclease/phosphatase" evidence="1">
    <location>
        <begin position="371"/>
        <end position="588"/>
    </location>
</feature>
<dbReference type="Gene3D" id="3.60.10.10">
    <property type="entry name" value="Endonuclease/exonuclease/phosphatase"/>
    <property type="match status" value="1"/>
</dbReference>
<dbReference type="GO" id="GO:0004553">
    <property type="term" value="F:hydrolase activity, hydrolyzing O-glycosyl compounds"/>
    <property type="evidence" value="ECO:0007669"/>
    <property type="project" value="UniProtKB-ARBA"/>
</dbReference>
<keyword evidence="2" id="KW-0378">Hydrolase</keyword>
<dbReference type="InterPro" id="IPR036691">
    <property type="entry name" value="Endo/exonu/phosph_ase_sf"/>
</dbReference>
<proteinExistence type="predicted"/>
<dbReference type="InterPro" id="IPR005135">
    <property type="entry name" value="Endo/exonuclease/phosphatase"/>
</dbReference>
<dbReference type="SUPFAM" id="SSF49899">
    <property type="entry name" value="Concanavalin A-like lectins/glucanases"/>
    <property type="match status" value="1"/>
</dbReference>
<dbReference type="GO" id="GO:0006506">
    <property type="term" value="P:GPI anchor biosynthetic process"/>
    <property type="evidence" value="ECO:0007669"/>
    <property type="project" value="TreeGrafter"/>
</dbReference>
<dbReference type="InterPro" id="IPR051916">
    <property type="entry name" value="GPI-anchor_lipid_remodeler"/>
</dbReference>
<gene>
    <name evidence="2" type="ORF">SAMN04487911_11113</name>
</gene>
<dbReference type="PANTHER" id="PTHR14859">
    <property type="entry name" value="CALCOFLUOR WHITE HYPERSENSITIVE PROTEIN PRECURSOR"/>
    <property type="match status" value="1"/>
</dbReference>
<keyword evidence="2" id="KW-0269">Exonuclease</keyword>
<dbReference type="AlphaFoldDB" id="A0A1M6GHA5"/>
<organism evidence="2 3">
    <name type="scientific">Arenibacter nanhaiticus</name>
    <dbReference type="NCBI Taxonomy" id="558155"/>
    <lineage>
        <taxon>Bacteria</taxon>
        <taxon>Pseudomonadati</taxon>
        <taxon>Bacteroidota</taxon>
        <taxon>Flavobacteriia</taxon>
        <taxon>Flavobacteriales</taxon>
        <taxon>Flavobacteriaceae</taxon>
        <taxon>Arenibacter</taxon>
    </lineage>
</organism>
<dbReference type="InterPro" id="IPR013320">
    <property type="entry name" value="ConA-like_dom_sf"/>
</dbReference>
<evidence type="ECO:0000259" key="1">
    <source>
        <dbReference type="Pfam" id="PF03372"/>
    </source>
</evidence>
<name>A0A1M6GHA5_9FLAO</name>
<keyword evidence="3" id="KW-1185">Reference proteome</keyword>
<keyword evidence="2" id="KW-0540">Nuclease</keyword>
<dbReference type="RefSeq" id="WP_072764326.1">
    <property type="nucleotide sequence ID" value="NZ_FQYX01000011.1"/>
</dbReference>
<reference evidence="2 3" key="1">
    <citation type="submission" date="2016-11" db="EMBL/GenBank/DDBJ databases">
        <authorList>
            <person name="Jaros S."/>
            <person name="Januszkiewicz K."/>
            <person name="Wedrychowicz H."/>
        </authorList>
    </citation>
    <scope>NUCLEOTIDE SEQUENCE [LARGE SCALE GENOMIC DNA]</scope>
    <source>
        <strain evidence="2 3">CGMCC 1.8863</strain>
    </source>
</reference>
<evidence type="ECO:0000313" key="3">
    <source>
        <dbReference type="Proteomes" id="UP000184231"/>
    </source>
</evidence>
<dbReference type="STRING" id="558155.SAMN04487911_11113"/>
<dbReference type="PANTHER" id="PTHR14859:SF1">
    <property type="entry name" value="PGAP2-INTERACTING PROTEIN"/>
    <property type="match status" value="1"/>
</dbReference>
<dbReference type="SUPFAM" id="SSF56219">
    <property type="entry name" value="DNase I-like"/>
    <property type="match status" value="1"/>
</dbReference>
<dbReference type="Pfam" id="PF13385">
    <property type="entry name" value="Laminin_G_3"/>
    <property type="match status" value="1"/>
</dbReference>
<dbReference type="GO" id="GO:0016020">
    <property type="term" value="C:membrane"/>
    <property type="evidence" value="ECO:0007669"/>
    <property type="project" value="GOC"/>
</dbReference>
<dbReference type="EMBL" id="FQYX01000011">
    <property type="protein sequence ID" value="SHJ09281.1"/>
    <property type="molecule type" value="Genomic_DNA"/>
</dbReference>
<accession>A0A1M6GHA5</accession>
<protein>
    <submittedName>
        <fullName evidence="2">Exonuclease III</fullName>
    </submittedName>
</protein>
<dbReference type="GO" id="GO:0004527">
    <property type="term" value="F:exonuclease activity"/>
    <property type="evidence" value="ECO:0007669"/>
    <property type="project" value="UniProtKB-KW"/>
</dbReference>
<sequence>MKIIFYMQICIFLSVKLCISQANTQDKRNRYIHFNFDNNLNSGNYKFEGDYYAFVKGINGKSLTFSPNENFDHLVLNNLMLDGSKDFSVQFWVRTFSKKPTVLISQKEFSDKSINSQKNKGWVLYSSGGTFAFSIGSGDKRLNYERENGDKMPISDGEWHQITMTYNKEASEVRLYYDGHNKAIYKVGFDFYHNKPLVIGTKKNGFDYNNKLLPQIEDGAVKLQALVDEFNSLGIGTLKNDEFLDLVVNPDQIFTSKNPNSNQSNSLKRVNDIRKELLKNPYTVFQIMELTELKPISKIYYLDNGKVRIHKETAHTFSQQTQLFPSEFELDELYIWDKNLNASEVLDTYRKYKNSTAFKFDSKLDSLNIGNWNIWHGGKHFTIENDNWDSRMRIVEMIKEKDLDVVLLQETYSSGDFIAAELGYYFVTASDWDYCFQGSNISIISRYPIKEVFVPLEASFMNIGAKLILSESQEIYAMSNWYGMTSFPKVYDFHKDRFSAANVVPVVFGGDFNAVPHTDGGDSPASLKLLNNGFTDAYRSLYPNVKEHPGYSHIEDGRIDQIYYKGKGIKNFSTELISEWPNGFPSDHFLIISKFKLNY</sequence>